<accession>A0AAN5D6F7</accession>
<organism evidence="2 4">
    <name type="scientific">Pristionchus mayeri</name>
    <dbReference type="NCBI Taxonomy" id="1317129"/>
    <lineage>
        <taxon>Eukaryota</taxon>
        <taxon>Metazoa</taxon>
        <taxon>Ecdysozoa</taxon>
        <taxon>Nematoda</taxon>
        <taxon>Chromadorea</taxon>
        <taxon>Rhabditida</taxon>
        <taxon>Rhabditina</taxon>
        <taxon>Diplogasteromorpha</taxon>
        <taxon>Diplogasteroidea</taxon>
        <taxon>Neodiplogasteridae</taxon>
        <taxon>Pristionchus</taxon>
    </lineage>
</organism>
<keyword evidence="4" id="KW-1185">Reference proteome</keyword>
<evidence type="ECO:0000313" key="2">
    <source>
        <dbReference type="EMBL" id="GMR57726.1"/>
    </source>
</evidence>
<proteinExistence type="predicted"/>
<feature type="non-terminal residue" evidence="2">
    <location>
        <position position="86"/>
    </location>
</feature>
<dbReference type="EMBL" id="BTRK01000006">
    <property type="protein sequence ID" value="GMR57733.1"/>
    <property type="molecule type" value="Genomic_DNA"/>
</dbReference>
<evidence type="ECO:0000313" key="3">
    <source>
        <dbReference type="EMBL" id="GMR57733.1"/>
    </source>
</evidence>
<feature type="non-terminal residue" evidence="2">
    <location>
        <position position="1"/>
    </location>
</feature>
<dbReference type="Proteomes" id="UP001328107">
    <property type="component" value="Unassembled WGS sequence"/>
</dbReference>
<protein>
    <submittedName>
        <fullName evidence="2">Uncharacterized protein</fullName>
    </submittedName>
</protein>
<reference evidence="4" key="1">
    <citation type="submission" date="2022-10" db="EMBL/GenBank/DDBJ databases">
        <title>Genome assembly of Pristionchus species.</title>
        <authorList>
            <person name="Yoshida K."/>
            <person name="Sommer R.J."/>
        </authorList>
    </citation>
    <scope>NUCLEOTIDE SEQUENCE [LARGE SCALE GENOMIC DNA]</scope>
    <source>
        <strain evidence="1 4">RS5460</strain>
    </source>
</reference>
<evidence type="ECO:0000313" key="4">
    <source>
        <dbReference type="Proteomes" id="UP001328107"/>
    </source>
</evidence>
<comment type="caution">
    <text evidence="2">The sequence shown here is derived from an EMBL/GenBank/DDBJ whole genome shotgun (WGS) entry which is preliminary data.</text>
</comment>
<dbReference type="EMBL" id="BTRK01000006">
    <property type="protein sequence ID" value="GMR57726.1"/>
    <property type="molecule type" value="Genomic_DNA"/>
</dbReference>
<dbReference type="EMBL" id="BTRK01000006">
    <property type="protein sequence ID" value="GMR57725.1"/>
    <property type="molecule type" value="Genomic_DNA"/>
</dbReference>
<sequence length="86" mass="9462">STNSSSLVRFSMIPLPLPSSPSSRTSRIISTLEQMKSVISSSLGSQILPLPSLSIAHIAFKHPLSISHPDTLFSIHRTFWAEFLNE</sequence>
<reference evidence="2" key="2">
    <citation type="submission" date="2023-06" db="EMBL/GenBank/DDBJ databases">
        <title>Genome assembly of Pristionchus species.</title>
        <authorList>
            <person name="Yoshida K."/>
            <person name="Sommer R.J."/>
        </authorList>
    </citation>
    <scope>NUCLEOTIDE SEQUENCE</scope>
    <source>
        <strain evidence="2 4">RS5460</strain>
    </source>
</reference>
<name>A0AAN5D6F7_9BILA</name>
<gene>
    <name evidence="1" type="ORF">PMAYCL1PPCAC_27920</name>
    <name evidence="2" type="ORF">PMAYCL1PPCAC_27921</name>
    <name evidence="3" type="ORF">PMAYCL1PPCAC_27928</name>
</gene>
<evidence type="ECO:0000313" key="1">
    <source>
        <dbReference type="EMBL" id="GMR57725.1"/>
    </source>
</evidence>
<dbReference type="AlphaFoldDB" id="A0AAN5D6F7"/>